<dbReference type="CDD" id="cd00156">
    <property type="entry name" value="REC"/>
    <property type="match status" value="1"/>
</dbReference>
<evidence type="ECO:0000256" key="3">
    <source>
        <dbReference type="ARBA" id="ARBA00021495"/>
    </source>
</evidence>
<evidence type="ECO:0000256" key="1">
    <source>
        <dbReference type="ARBA" id="ARBA00000085"/>
    </source>
</evidence>
<evidence type="ECO:0000256" key="5">
    <source>
        <dbReference type="ARBA" id="ARBA00022553"/>
    </source>
</evidence>
<dbReference type="PANTHER" id="PTHR43395">
    <property type="entry name" value="SENSOR HISTIDINE KINASE CHEA"/>
    <property type="match status" value="1"/>
</dbReference>
<feature type="domain" description="Response regulatory" evidence="14">
    <location>
        <begin position="7"/>
        <end position="123"/>
    </location>
</feature>
<evidence type="ECO:0000259" key="16">
    <source>
        <dbReference type="PROSITE" id="PS50894"/>
    </source>
</evidence>
<dbReference type="GO" id="GO:0000155">
    <property type="term" value="F:phosphorelay sensor kinase activity"/>
    <property type="evidence" value="ECO:0007669"/>
    <property type="project" value="InterPro"/>
</dbReference>
<sequence>MENENLKILWVDDEEDNQEAIEFIINKAGFIPIYTAKPEKALEIYKEEFLDLALVLCDYMMPKMNGFEFRENILKISDSVPFAIVSGQLTKEMALEGISQKICGFLNKPFDEEQVVAMIAKETLSRVQFINENKAIEETFVEEASAILDEIEPFLLSLNFNRHDPDAMKAIARGVHTLKGSSGCLRSNTLTKYIHKYEDLFSPILKGEAALTDDIYDVLFRGLDRIKEIVISISNKKLHLYKLEDLLVDLNIKMEDFSKSIQNAENRNQRDSQASPPPLQQKLKEAISVPIQMLDELSGYSGEITVIRNMINKIIFSLEAKNSNDKDVQGLRELFDEMHKINSTIQNRITDLCKVPLSGIFKPIPRIIRDLARELGKEIQVKISGENIRVANSLVLVCSNSLIHLVRNSADHGIELPNERLQAQKPAHGVIEILCSEDNNELQIMISDDGRGINPEKIKEKSLEKGLFNEDDLREMSDRQILEIIFSSGFSTAAKLTDVSGRGVGMDMVKSSVESAGGQIDIESKIGIGTSFKLRLPKPKSVLIINSLLIKCADRCFAIPQDSILHVLRVEQEKYQAMVQKIASGYVLCYNNHLYPILDLKSLLNISDHSHIHDSNENIKEILILQTEKYLYALFVDGIMDSEEIVVKRINSCFNYKGIYTGATFMGDGSVALILDIKNLAEFAGLKIIETKIQQKDDGKKIDKILSKNDSMQDYLLFNLDSKTLYGVPLNQIFRLEEIRENKVQYCGLERAVLYRESIMPIYSMEKLLNIYPKKLEKENHKENISIIVTQYLDGYMGLEVPQVLDIASGEKNLIDKIRDRIGVIGNTFIQDKTITVLDLPTVIQNSDKKKV</sequence>
<protein>
    <recommendedName>
        <fullName evidence="3">Chemotaxis protein CheA</fullName>
        <ecNumber evidence="2">2.7.13.3</ecNumber>
    </recommendedName>
</protein>
<dbReference type="KEGG" id="sbf:JCM31447_22980"/>
<dbReference type="InterPro" id="IPR036641">
    <property type="entry name" value="HPT_dom_sf"/>
</dbReference>
<dbReference type="GO" id="GO:0006935">
    <property type="term" value="P:chemotaxis"/>
    <property type="evidence" value="ECO:0007669"/>
    <property type="project" value="UniProtKB-KW"/>
</dbReference>
<evidence type="ECO:0000256" key="7">
    <source>
        <dbReference type="ARBA" id="ARBA00022741"/>
    </source>
</evidence>
<dbReference type="PROSITE" id="PS50109">
    <property type="entry name" value="HIS_KIN"/>
    <property type="match status" value="1"/>
</dbReference>
<comment type="function">
    <text evidence="9">Involved in the transmission of sensory signals from the chemoreceptors to the flagellar motors. CheA is autophosphorylated; it can transfer its phosphate group to either CheB or CheY.</text>
</comment>
<evidence type="ECO:0000256" key="9">
    <source>
        <dbReference type="ARBA" id="ARBA00035100"/>
    </source>
</evidence>
<dbReference type="Pfam" id="PF02518">
    <property type="entry name" value="HATPase_c"/>
    <property type="match status" value="1"/>
</dbReference>
<reference evidence="17 18" key="1">
    <citation type="submission" date="2018-12" db="EMBL/GenBank/DDBJ databases">
        <title>Rubrispira sanarue gen. nov., sp., nov., a member of the order Silvanigrellales, isolated from a brackish lake in Hamamatsu Japan.</title>
        <authorList>
            <person name="Maejima Y."/>
            <person name="Iino T."/>
            <person name="Muraguchi Y."/>
            <person name="Fukuda K."/>
            <person name="Nojiri H."/>
            <person name="Ohkuma M."/>
            <person name="Moriuchi R."/>
            <person name="Dohra H."/>
            <person name="Kimbara K."/>
            <person name="Shintani M."/>
        </authorList>
    </citation>
    <scope>NUCLEOTIDE SEQUENCE [LARGE SCALE GENOMIC DNA]</scope>
    <source>
        <strain evidence="17 18">RF1110005</strain>
    </source>
</reference>
<dbReference type="SMART" id="SM00260">
    <property type="entry name" value="CheW"/>
    <property type="match status" value="2"/>
</dbReference>
<dbReference type="PANTHER" id="PTHR43395:SF10">
    <property type="entry name" value="CHEMOTAXIS PROTEIN CHEA"/>
    <property type="match status" value="1"/>
</dbReference>
<dbReference type="GO" id="GO:0005737">
    <property type="term" value="C:cytoplasm"/>
    <property type="evidence" value="ECO:0007669"/>
    <property type="project" value="InterPro"/>
</dbReference>
<evidence type="ECO:0000259" key="15">
    <source>
        <dbReference type="PROSITE" id="PS50851"/>
    </source>
</evidence>
<feature type="modified residue" description="Phosphohistidine" evidence="10">
    <location>
        <position position="176"/>
    </location>
</feature>
<dbReference type="Proteomes" id="UP000291236">
    <property type="component" value="Chromosome"/>
</dbReference>
<keyword evidence="12" id="KW-0175">Coiled coil</keyword>
<keyword evidence="5 11" id="KW-0597">Phosphoprotein</keyword>
<evidence type="ECO:0000259" key="13">
    <source>
        <dbReference type="PROSITE" id="PS50109"/>
    </source>
</evidence>
<evidence type="ECO:0000256" key="6">
    <source>
        <dbReference type="ARBA" id="ARBA00022679"/>
    </source>
</evidence>
<dbReference type="PROSITE" id="PS50894">
    <property type="entry name" value="HPT"/>
    <property type="match status" value="1"/>
</dbReference>
<dbReference type="AlphaFoldDB" id="A0A4P2VW78"/>
<comment type="catalytic activity">
    <reaction evidence="1">
        <text>ATP + protein L-histidine = ADP + protein N-phospho-L-histidine.</text>
        <dbReference type="EC" id="2.7.13.3"/>
    </reaction>
</comment>
<dbReference type="SUPFAM" id="SSF50341">
    <property type="entry name" value="CheW-like"/>
    <property type="match status" value="2"/>
</dbReference>
<evidence type="ECO:0000256" key="8">
    <source>
        <dbReference type="ARBA" id="ARBA00022777"/>
    </source>
</evidence>
<dbReference type="InterPro" id="IPR004358">
    <property type="entry name" value="Sig_transdc_His_kin-like_C"/>
</dbReference>
<proteinExistence type="predicted"/>
<dbReference type="InterPro" id="IPR036061">
    <property type="entry name" value="CheW-like_dom_sf"/>
</dbReference>
<dbReference type="Pfam" id="PF01627">
    <property type="entry name" value="Hpt"/>
    <property type="match status" value="1"/>
</dbReference>
<dbReference type="InterPro" id="IPR002545">
    <property type="entry name" value="CheW-lke_dom"/>
</dbReference>
<evidence type="ECO:0000313" key="18">
    <source>
        <dbReference type="Proteomes" id="UP000291236"/>
    </source>
</evidence>
<keyword evidence="18" id="KW-1185">Reference proteome</keyword>
<dbReference type="SMART" id="SM00387">
    <property type="entry name" value="HATPase_c"/>
    <property type="match status" value="1"/>
</dbReference>
<keyword evidence="7" id="KW-0547">Nucleotide-binding</keyword>
<feature type="domain" description="Histidine kinase" evidence="13">
    <location>
        <begin position="307"/>
        <end position="540"/>
    </location>
</feature>
<dbReference type="Gene3D" id="3.40.50.2300">
    <property type="match status" value="1"/>
</dbReference>
<evidence type="ECO:0000256" key="12">
    <source>
        <dbReference type="SAM" id="Coils"/>
    </source>
</evidence>
<dbReference type="SMART" id="SM00073">
    <property type="entry name" value="HPT"/>
    <property type="match status" value="1"/>
</dbReference>
<gene>
    <name evidence="17" type="ORF">JCM31447_22980</name>
</gene>
<dbReference type="InterPro" id="IPR051315">
    <property type="entry name" value="Bact_Chemotaxis_CheA"/>
</dbReference>
<dbReference type="SUPFAM" id="SSF52172">
    <property type="entry name" value="CheY-like"/>
    <property type="match status" value="1"/>
</dbReference>
<evidence type="ECO:0000256" key="11">
    <source>
        <dbReference type="PROSITE-ProRule" id="PRU00169"/>
    </source>
</evidence>
<dbReference type="InterPro" id="IPR005467">
    <property type="entry name" value="His_kinase_dom"/>
</dbReference>
<dbReference type="InterPro" id="IPR008207">
    <property type="entry name" value="Sig_transdc_His_kin_Hpt_dom"/>
</dbReference>
<dbReference type="RefSeq" id="WP_130610517.1">
    <property type="nucleotide sequence ID" value="NZ_AP019368.1"/>
</dbReference>
<feature type="domain" description="HPt" evidence="16">
    <location>
        <begin position="129"/>
        <end position="233"/>
    </location>
</feature>
<dbReference type="InterPro" id="IPR011006">
    <property type="entry name" value="CheY-like_superfamily"/>
</dbReference>
<feature type="modified residue" description="4-aspartylphosphate" evidence="11">
    <location>
        <position position="58"/>
    </location>
</feature>
<dbReference type="Gene3D" id="2.30.30.40">
    <property type="entry name" value="SH3 Domains"/>
    <property type="match status" value="1"/>
</dbReference>
<dbReference type="SUPFAM" id="SSF55874">
    <property type="entry name" value="ATPase domain of HSP90 chaperone/DNA topoisomerase II/histidine kinase"/>
    <property type="match status" value="1"/>
</dbReference>
<dbReference type="InterPro" id="IPR001789">
    <property type="entry name" value="Sig_transdc_resp-reg_receiver"/>
</dbReference>
<dbReference type="SMART" id="SM00448">
    <property type="entry name" value="REC"/>
    <property type="match status" value="1"/>
</dbReference>
<evidence type="ECO:0000256" key="10">
    <source>
        <dbReference type="PROSITE-ProRule" id="PRU00110"/>
    </source>
</evidence>
<organism evidence="17 18">
    <name type="scientific">Fluviispira sanaruensis</name>
    <dbReference type="NCBI Taxonomy" id="2493639"/>
    <lineage>
        <taxon>Bacteria</taxon>
        <taxon>Pseudomonadati</taxon>
        <taxon>Bdellovibrionota</taxon>
        <taxon>Oligoflexia</taxon>
        <taxon>Silvanigrellales</taxon>
        <taxon>Silvanigrellaceae</taxon>
        <taxon>Fluviispira</taxon>
    </lineage>
</organism>
<dbReference type="Gene3D" id="1.20.120.160">
    <property type="entry name" value="HPT domain"/>
    <property type="match status" value="1"/>
</dbReference>
<dbReference type="Pfam" id="PF01584">
    <property type="entry name" value="CheW"/>
    <property type="match status" value="2"/>
</dbReference>
<dbReference type="SUPFAM" id="SSF47226">
    <property type="entry name" value="Histidine-containing phosphotransfer domain, HPT domain"/>
    <property type="match status" value="1"/>
</dbReference>
<keyword evidence="8" id="KW-0418">Kinase</keyword>
<name>A0A4P2VW78_FLUSA</name>
<evidence type="ECO:0000256" key="4">
    <source>
        <dbReference type="ARBA" id="ARBA00022500"/>
    </source>
</evidence>
<dbReference type="EC" id="2.7.13.3" evidence="2"/>
<dbReference type="FunFam" id="3.30.565.10:FF:000016">
    <property type="entry name" value="Chemotaxis protein CheA, putative"/>
    <property type="match status" value="1"/>
</dbReference>
<dbReference type="PRINTS" id="PR00344">
    <property type="entry name" value="BCTRLSENSOR"/>
</dbReference>
<dbReference type="EMBL" id="AP019368">
    <property type="protein sequence ID" value="BBH53845.1"/>
    <property type="molecule type" value="Genomic_DNA"/>
</dbReference>
<dbReference type="Pfam" id="PF00072">
    <property type="entry name" value="Response_reg"/>
    <property type="match status" value="1"/>
</dbReference>
<feature type="coiled-coil region" evidence="12">
    <location>
        <begin position="247"/>
        <end position="274"/>
    </location>
</feature>
<dbReference type="SMART" id="SM01231">
    <property type="entry name" value="H-kinase_dim"/>
    <property type="match status" value="1"/>
</dbReference>
<accession>A0A4P2VW78</accession>
<dbReference type="CDD" id="cd00088">
    <property type="entry name" value="HPT"/>
    <property type="match status" value="1"/>
</dbReference>
<evidence type="ECO:0000313" key="17">
    <source>
        <dbReference type="EMBL" id="BBH53845.1"/>
    </source>
</evidence>
<dbReference type="InterPro" id="IPR036890">
    <property type="entry name" value="HATPase_C_sf"/>
</dbReference>
<dbReference type="InterPro" id="IPR004105">
    <property type="entry name" value="CheA-like_dim"/>
</dbReference>
<dbReference type="Gene3D" id="3.30.565.10">
    <property type="entry name" value="Histidine kinase-like ATPase, C-terminal domain"/>
    <property type="match status" value="1"/>
</dbReference>
<evidence type="ECO:0000256" key="2">
    <source>
        <dbReference type="ARBA" id="ARBA00012438"/>
    </source>
</evidence>
<dbReference type="InterPro" id="IPR003594">
    <property type="entry name" value="HATPase_dom"/>
</dbReference>
<feature type="domain" description="CheW-like" evidence="15">
    <location>
        <begin position="544"/>
        <end position="686"/>
    </location>
</feature>
<evidence type="ECO:0000259" key="14">
    <source>
        <dbReference type="PROSITE" id="PS50110"/>
    </source>
</evidence>
<dbReference type="PROSITE" id="PS50110">
    <property type="entry name" value="RESPONSE_REGULATORY"/>
    <property type="match status" value="1"/>
</dbReference>
<keyword evidence="6" id="KW-0808">Transferase</keyword>
<dbReference type="PROSITE" id="PS50851">
    <property type="entry name" value="CHEW"/>
    <property type="match status" value="2"/>
</dbReference>
<feature type="domain" description="CheW-like" evidence="15">
    <location>
        <begin position="712"/>
        <end position="849"/>
    </location>
</feature>
<dbReference type="OrthoDB" id="5287594at2"/>
<keyword evidence="4" id="KW-0145">Chemotaxis</keyword>